<organism evidence="1 2">
    <name type="scientific">Dendrothele bispora (strain CBS 962.96)</name>
    <dbReference type="NCBI Taxonomy" id="1314807"/>
    <lineage>
        <taxon>Eukaryota</taxon>
        <taxon>Fungi</taxon>
        <taxon>Dikarya</taxon>
        <taxon>Basidiomycota</taxon>
        <taxon>Agaricomycotina</taxon>
        <taxon>Agaricomycetes</taxon>
        <taxon>Agaricomycetidae</taxon>
        <taxon>Agaricales</taxon>
        <taxon>Agaricales incertae sedis</taxon>
        <taxon>Dendrothele</taxon>
    </lineage>
</organism>
<dbReference type="Gene3D" id="3.30.420.10">
    <property type="entry name" value="Ribonuclease H-like superfamily/Ribonuclease H"/>
    <property type="match status" value="1"/>
</dbReference>
<sequence length="210" mass="24371">MRNGFYTLRTADGEVALVDGGTVRVQQSFYFPPDHNRYPNHFKGSEIIIKERGLWPTQGFLPAACEKACFENRTNLHCCCRKILFYEEDFVNQKSQLQEYIESQGHLCDYYPKFHCELNFIEQYWGVGKYGYRRTPRTSSMQEMRGNVKACLDNVPLNQIRRFANRSARFIHAYSEGLTGAQAAWANRSYHGHRTLPPEMIHAALAAFKK</sequence>
<dbReference type="Proteomes" id="UP000297245">
    <property type="component" value="Unassembled WGS sequence"/>
</dbReference>
<dbReference type="InterPro" id="IPR036397">
    <property type="entry name" value="RNaseH_sf"/>
</dbReference>
<name>A0A4S8MM19_DENBC</name>
<proteinExistence type="predicted"/>
<dbReference type="GO" id="GO:0003676">
    <property type="term" value="F:nucleic acid binding"/>
    <property type="evidence" value="ECO:0007669"/>
    <property type="project" value="InterPro"/>
</dbReference>
<gene>
    <name evidence="1" type="ORF">K435DRAFT_650814</name>
</gene>
<accession>A0A4S8MM19</accession>
<protein>
    <submittedName>
        <fullName evidence="1">Uncharacterized protein</fullName>
    </submittedName>
</protein>
<dbReference type="OrthoDB" id="2416294at2759"/>
<dbReference type="PANTHER" id="PTHR35871:SF1">
    <property type="entry name" value="CXC1-LIKE CYSTEINE CLUSTER ASSOCIATED WITH KDZ TRANSPOSASES DOMAIN-CONTAINING PROTEIN"/>
    <property type="match status" value="1"/>
</dbReference>
<reference evidence="1 2" key="1">
    <citation type="journal article" date="2019" name="Nat. Ecol. Evol.">
        <title>Megaphylogeny resolves global patterns of mushroom evolution.</title>
        <authorList>
            <person name="Varga T."/>
            <person name="Krizsan K."/>
            <person name="Foldi C."/>
            <person name="Dima B."/>
            <person name="Sanchez-Garcia M."/>
            <person name="Sanchez-Ramirez S."/>
            <person name="Szollosi G.J."/>
            <person name="Szarkandi J.G."/>
            <person name="Papp V."/>
            <person name="Albert L."/>
            <person name="Andreopoulos W."/>
            <person name="Angelini C."/>
            <person name="Antonin V."/>
            <person name="Barry K.W."/>
            <person name="Bougher N.L."/>
            <person name="Buchanan P."/>
            <person name="Buyck B."/>
            <person name="Bense V."/>
            <person name="Catcheside P."/>
            <person name="Chovatia M."/>
            <person name="Cooper J."/>
            <person name="Damon W."/>
            <person name="Desjardin D."/>
            <person name="Finy P."/>
            <person name="Geml J."/>
            <person name="Haridas S."/>
            <person name="Hughes K."/>
            <person name="Justo A."/>
            <person name="Karasinski D."/>
            <person name="Kautmanova I."/>
            <person name="Kiss B."/>
            <person name="Kocsube S."/>
            <person name="Kotiranta H."/>
            <person name="LaButti K.M."/>
            <person name="Lechner B.E."/>
            <person name="Liimatainen K."/>
            <person name="Lipzen A."/>
            <person name="Lukacs Z."/>
            <person name="Mihaltcheva S."/>
            <person name="Morgado L.N."/>
            <person name="Niskanen T."/>
            <person name="Noordeloos M.E."/>
            <person name="Ohm R.A."/>
            <person name="Ortiz-Santana B."/>
            <person name="Ovrebo C."/>
            <person name="Racz N."/>
            <person name="Riley R."/>
            <person name="Savchenko A."/>
            <person name="Shiryaev A."/>
            <person name="Soop K."/>
            <person name="Spirin V."/>
            <person name="Szebenyi C."/>
            <person name="Tomsovsky M."/>
            <person name="Tulloss R.E."/>
            <person name="Uehling J."/>
            <person name="Grigoriev I.V."/>
            <person name="Vagvolgyi C."/>
            <person name="Papp T."/>
            <person name="Martin F.M."/>
            <person name="Miettinen O."/>
            <person name="Hibbett D.S."/>
            <person name="Nagy L.G."/>
        </authorList>
    </citation>
    <scope>NUCLEOTIDE SEQUENCE [LARGE SCALE GENOMIC DNA]</scope>
    <source>
        <strain evidence="1 2">CBS 962.96</strain>
    </source>
</reference>
<evidence type="ECO:0000313" key="2">
    <source>
        <dbReference type="Proteomes" id="UP000297245"/>
    </source>
</evidence>
<dbReference type="AlphaFoldDB" id="A0A4S8MM19"/>
<dbReference type="EMBL" id="ML179064">
    <property type="protein sequence ID" value="THV03691.1"/>
    <property type="molecule type" value="Genomic_DNA"/>
</dbReference>
<dbReference type="PANTHER" id="PTHR35871">
    <property type="entry name" value="EXPRESSED PROTEIN"/>
    <property type="match status" value="1"/>
</dbReference>
<evidence type="ECO:0000313" key="1">
    <source>
        <dbReference type="EMBL" id="THV03691.1"/>
    </source>
</evidence>
<keyword evidence="2" id="KW-1185">Reference proteome</keyword>